<sequence>MAALADNYEPRFAGEGDAIDAIQRFMDERGLKWKDLFPAKSRASERMRRKRPLSIATIRKLYFEHGIPAEVLISPYRTTEGETP</sequence>
<name>A0ABY2QN42_9HYPH</name>
<keyword evidence="2" id="KW-1185">Reference proteome</keyword>
<dbReference type="Proteomes" id="UP000309667">
    <property type="component" value="Unassembled WGS sequence"/>
</dbReference>
<evidence type="ECO:0000313" key="1">
    <source>
        <dbReference type="EMBL" id="THV10586.1"/>
    </source>
</evidence>
<reference evidence="1 2" key="1">
    <citation type="submission" date="2019-04" db="EMBL/GenBank/DDBJ databases">
        <title>Genome sequence of strain 7209-2.</title>
        <authorList>
            <person name="Gao J."/>
            <person name="Sun J."/>
        </authorList>
    </citation>
    <scope>NUCLEOTIDE SEQUENCE [LARGE SCALE GENOMIC DNA]</scope>
    <source>
        <strain evidence="1 2">7209-2</strain>
    </source>
</reference>
<proteinExistence type="predicted"/>
<dbReference type="RefSeq" id="WP_136560362.1">
    <property type="nucleotide sequence ID" value="NZ_STGT01000007.1"/>
</dbReference>
<organism evidence="1 2">
    <name type="scientific">Rhizobium rhizophilum</name>
    <dbReference type="NCBI Taxonomy" id="1850373"/>
    <lineage>
        <taxon>Bacteria</taxon>
        <taxon>Pseudomonadati</taxon>
        <taxon>Pseudomonadota</taxon>
        <taxon>Alphaproteobacteria</taxon>
        <taxon>Hyphomicrobiales</taxon>
        <taxon>Rhizobiaceae</taxon>
        <taxon>Rhizobium/Agrobacterium group</taxon>
        <taxon>Rhizobium</taxon>
    </lineage>
</organism>
<evidence type="ECO:0000313" key="2">
    <source>
        <dbReference type="Proteomes" id="UP000309667"/>
    </source>
</evidence>
<dbReference type="EMBL" id="STGT01000007">
    <property type="protein sequence ID" value="THV10586.1"/>
    <property type="molecule type" value="Genomic_DNA"/>
</dbReference>
<gene>
    <name evidence="1" type="ORF">E9677_22815</name>
</gene>
<comment type="caution">
    <text evidence="1">The sequence shown here is derived from an EMBL/GenBank/DDBJ whole genome shotgun (WGS) entry which is preliminary data.</text>
</comment>
<evidence type="ECO:0008006" key="3">
    <source>
        <dbReference type="Google" id="ProtNLM"/>
    </source>
</evidence>
<protein>
    <recommendedName>
        <fullName evidence="3">XRE family transcriptional regulator</fullName>
    </recommendedName>
</protein>
<accession>A0ABY2QN42</accession>